<dbReference type="RefSeq" id="WP_203655059.1">
    <property type="nucleotide sequence ID" value="NZ_BONR01000002.1"/>
</dbReference>
<accession>A0A919UJT7</accession>
<evidence type="ECO:0000259" key="2">
    <source>
        <dbReference type="PROSITE" id="PS50975"/>
    </source>
</evidence>
<proteinExistence type="predicted"/>
<keyword evidence="1" id="KW-0547">Nucleotide-binding</keyword>
<name>A0A919UJT7_9MICO</name>
<dbReference type="GO" id="GO:0016874">
    <property type="term" value="F:ligase activity"/>
    <property type="evidence" value="ECO:0007669"/>
    <property type="project" value="UniProtKB-KW"/>
</dbReference>
<evidence type="ECO:0000313" key="3">
    <source>
        <dbReference type="EMBL" id="GIG54671.1"/>
    </source>
</evidence>
<keyword evidence="4" id="KW-1185">Reference proteome</keyword>
<comment type="caution">
    <text evidence="3">The sequence shown here is derived from an EMBL/GenBank/DDBJ whole genome shotgun (WGS) entry which is preliminary data.</text>
</comment>
<dbReference type="Pfam" id="PF02786">
    <property type="entry name" value="CPSase_L_D2"/>
    <property type="match status" value="1"/>
</dbReference>
<sequence length="404" mass="44592">MIPVVVGGDIGAYALLRAFHDHSGVRGVVVSRLQTRAFADTRIADVRIADVDDADALVASLVELAQERAGERLVLLSNADWYVESIIARRAELEPHFEIPLCSAGAFARVESKEAFQEDCLALGIPVPLTVPVRFDSGRGVPDGDLDALTYPVIGKASSSAEHHRAEYPGKLKVQHLATRAEVDDLLARIGSSEFAGTYLLQEFIPGDETQMRSLTAYRDSRGEVTLLCTGRVLLEEHTPGTLGVPAAILTEPYSDAMDAMVRYLERVDYRGFANADYKRDPRTGQHVFFEVNPRIGRNNWYVTAAGANPAWFVTADLDGEEIEPVRATSEVLYSVVPLSLLLRYLLDGSLRARVAKVAKRGVARPLHNPADGSLRRRLTIAALTFNYRRKYREFYPEATETGH</sequence>
<feature type="domain" description="ATP-grasp" evidence="2">
    <location>
        <begin position="117"/>
        <end position="319"/>
    </location>
</feature>
<dbReference type="Proteomes" id="UP000652354">
    <property type="component" value="Unassembled WGS sequence"/>
</dbReference>
<dbReference type="GO" id="GO:0046872">
    <property type="term" value="F:metal ion binding"/>
    <property type="evidence" value="ECO:0007669"/>
    <property type="project" value="InterPro"/>
</dbReference>
<dbReference type="PROSITE" id="PS50975">
    <property type="entry name" value="ATP_GRASP"/>
    <property type="match status" value="1"/>
</dbReference>
<gene>
    <name evidence="3" type="ORF">Dac01nite_14230</name>
</gene>
<dbReference type="Gene3D" id="3.30.470.20">
    <property type="entry name" value="ATP-grasp fold, B domain"/>
    <property type="match status" value="1"/>
</dbReference>
<keyword evidence="1" id="KW-0067">ATP-binding</keyword>
<protein>
    <submittedName>
        <fullName evidence="3">Carboxylate--amine ligase</fullName>
    </submittedName>
</protein>
<organism evidence="3 4">
    <name type="scientific">Demequina activiva</name>
    <dbReference type="NCBI Taxonomy" id="1582364"/>
    <lineage>
        <taxon>Bacteria</taxon>
        <taxon>Bacillati</taxon>
        <taxon>Actinomycetota</taxon>
        <taxon>Actinomycetes</taxon>
        <taxon>Micrococcales</taxon>
        <taxon>Demequinaceae</taxon>
        <taxon>Demequina</taxon>
    </lineage>
</organism>
<keyword evidence="3" id="KW-0436">Ligase</keyword>
<evidence type="ECO:0000313" key="4">
    <source>
        <dbReference type="Proteomes" id="UP000652354"/>
    </source>
</evidence>
<dbReference type="InterPro" id="IPR011761">
    <property type="entry name" value="ATP-grasp"/>
</dbReference>
<dbReference type="SUPFAM" id="SSF56059">
    <property type="entry name" value="Glutathione synthetase ATP-binding domain-like"/>
    <property type="match status" value="1"/>
</dbReference>
<dbReference type="AlphaFoldDB" id="A0A919UJT7"/>
<reference evidence="3" key="1">
    <citation type="submission" date="2021-01" db="EMBL/GenBank/DDBJ databases">
        <title>Whole genome shotgun sequence of Demequina activiva NBRC 110675.</title>
        <authorList>
            <person name="Komaki H."/>
            <person name="Tamura T."/>
        </authorList>
    </citation>
    <scope>NUCLEOTIDE SEQUENCE</scope>
    <source>
        <strain evidence="3">NBRC 110675</strain>
    </source>
</reference>
<dbReference type="InterPro" id="IPR005479">
    <property type="entry name" value="CPAse_ATP-bd"/>
</dbReference>
<evidence type="ECO:0000256" key="1">
    <source>
        <dbReference type="PROSITE-ProRule" id="PRU00409"/>
    </source>
</evidence>
<dbReference type="GO" id="GO:0005524">
    <property type="term" value="F:ATP binding"/>
    <property type="evidence" value="ECO:0007669"/>
    <property type="project" value="UniProtKB-UniRule"/>
</dbReference>
<dbReference type="EMBL" id="BONR01000002">
    <property type="protein sequence ID" value="GIG54671.1"/>
    <property type="molecule type" value="Genomic_DNA"/>
</dbReference>